<dbReference type="Gene3D" id="3.30.70.100">
    <property type="match status" value="1"/>
</dbReference>
<dbReference type="Proteomes" id="UP000037712">
    <property type="component" value="Unassembled WGS sequence"/>
</dbReference>
<reference evidence="2 3" key="1">
    <citation type="journal article" date="2015" name="Genome Announc.">
        <title>Draft Genome Sequence of Rhodococcus rhodochrous Strain KG-21, a Soil Isolate from Oil Fields of Krishna-Godavari Basin, India.</title>
        <authorList>
            <person name="Dawar C."/>
            <person name="Aggarwal R.K."/>
        </authorList>
    </citation>
    <scope>NUCLEOTIDE SEQUENCE [LARGE SCALE GENOMIC DNA]</scope>
    <source>
        <strain evidence="2 3">KG-21</strain>
    </source>
</reference>
<dbReference type="RefSeq" id="WP_054372321.1">
    <property type="nucleotide sequence ID" value="NZ_AZYO01000016.1"/>
</dbReference>
<dbReference type="InterPro" id="IPR011008">
    <property type="entry name" value="Dimeric_a/b-barrel"/>
</dbReference>
<comment type="caution">
    <text evidence="2">The sequence shown here is derived from an EMBL/GenBank/DDBJ whole genome shotgun (WGS) entry which is preliminary data.</text>
</comment>
<dbReference type="GO" id="GO:0016491">
    <property type="term" value="F:oxidoreductase activity"/>
    <property type="evidence" value="ECO:0007669"/>
    <property type="project" value="InterPro"/>
</dbReference>
<sequence>MSVKIVALITSKPELSRAEFLRYWNVEHPPYVWKLPELERYVQNPTIEHRKGWAYEGMAELWFPSVAAVAQAFSSPEADAVREHEEEFIGAITWFLASESEIVPV</sequence>
<dbReference type="NCBIfam" id="TIGR02118">
    <property type="entry name" value="EthD family reductase"/>
    <property type="match status" value="1"/>
</dbReference>
<dbReference type="SUPFAM" id="SSF54909">
    <property type="entry name" value="Dimeric alpha+beta barrel"/>
    <property type="match status" value="1"/>
</dbReference>
<dbReference type="PATRIC" id="fig|1441923.3.peg.1962"/>
<dbReference type="AlphaFoldDB" id="A0A0M9WPD4"/>
<feature type="domain" description="EthD" evidence="1">
    <location>
        <begin position="12"/>
        <end position="89"/>
    </location>
</feature>
<protein>
    <recommendedName>
        <fullName evidence="1">EthD domain-containing protein</fullName>
    </recommendedName>
</protein>
<evidence type="ECO:0000313" key="2">
    <source>
        <dbReference type="EMBL" id="KOS56567.1"/>
    </source>
</evidence>
<dbReference type="EMBL" id="AZYO01000016">
    <property type="protein sequence ID" value="KOS56567.1"/>
    <property type="molecule type" value="Genomic_DNA"/>
</dbReference>
<accession>A0A0M9WPD4</accession>
<proteinExistence type="predicted"/>
<name>A0A0M9WPD4_RHORH</name>
<dbReference type="InterPro" id="IPR009799">
    <property type="entry name" value="EthD_dom"/>
</dbReference>
<evidence type="ECO:0000313" key="3">
    <source>
        <dbReference type="Proteomes" id="UP000037712"/>
    </source>
</evidence>
<evidence type="ECO:0000259" key="1">
    <source>
        <dbReference type="Pfam" id="PF07110"/>
    </source>
</evidence>
<gene>
    <name evidence="2" type="ORF">Z051_08850</name>
</gene>
<reference evidence="3" key="2">
    <citation type="submission" date="2015-01" db="EMBL/GenBank/DDBJ databases">
        <title>Draft genome sequence of potential hydrocarbon metabolising strain of Rhodococcus rhodochrous.</title>
        <authorList>
            <person name="Aggarwal R.K."/>
            <person name="Dawar C."/>
        </authorList>
    </citation>
    <scope>NUCLEOTIDE SEQUENCE [LARGE SCALE GENOMIC DNA]</scope>
    <source>
        <strain evidence="3">KG-21</strain>
    </source>
</reference>
<dbReference type="Pfam" id="PF07110">
    <property type="entry name" value="EthD"/>
    <property type="match status" value="1"/>
</dbReference>
<organism evidence="2 3">
    <name type="scientific">Rhodococcus rhodochrous KG-21</name>
    <dbReference type="NCBI Taxonomy" id="1441923"/>
    <lineage>
        <taxon>Bacteria</taxon>
        <taxon>Bacillati</taxon>
        <taxon>Actinomycetota</taxon>
        <taxon>Actinomycetes</taxon>
        <taxon>Mycobacteriales</taxon>
        <taxon>Nocardiaceae</taxon>
        <taxon>Rhodococcus</taxon>
    </lineage>
</organism>